<dbReference type="GeneID" id="28899957"/>
<evidence type="ECO:0000313" key="3">
    <source>
        <dbReference type="EMBL" id="KZF25722.1"/>
    </source>
</evidence>
<dbReference type="RefSeq" id="XP_018191277.1">
    <property type="nucleotide sequence ID" value="XM_018334820.1"/>
</dbReference>
<sequence length="240" mass="22749">MFAKSSILFALFAASAQLAAATPPACLLAAIGHQPNPADLPTICGVKASDVESDLKSDCASGTYSAALSAFSSVCQAHGLTVSATSSAASSTAASSTGASSVSASTTGSSLASSPAVTGTGSADATVTSAPYPTGNSSVPTTVVVLTSTFYDTNCGCTKTSELTESTGASYGASSGFLSSGYAAPTCGSGSGSGNNATIPSTPSATTSGSSPEYTGAAAKTNVGSFAAAAILAAGVVIAL</sequence>
<evidence type="ECO:0000313" key="4">
    <source>
        <dbReference type="Proteomes" id="UP000076632"/>
    </source>
</evidence>
<evidence type="ECO:0008006" key="5">
    <source>
        <dbReference type="Google" id="ProtNLM"/>
    </source>
</evidence>
<feature type="region of interest" description="Disordered" evidence="1">
    <location>
        <begin position="97"/>
        <end position="123"/>
    </location>
</feature>
<feature type="region of interest" description="Disordered" evidence="1">
    <location>
        <begin position="192"/>
        <end position="213"/>
    </location>
</feature>
<keyword evidence="2" id="KW-0732">Signal</keyword>
<feature type="compositionally biased region" description="Low complexity" evidence="1">
    <location>
        <begin position="97"/>
        <end position="114"/>
    </location>
</feature>
<gene>
    <name evidence="3" type="ORF">L228DRAFT_266177</name>
</gene>
<accession>A0A165J4K1</accession>
<reference evidence="3 4" key="1">
    <citation type="journal article" date="2016" name="Fungal Biol.">
        <title>The genome of Xylona heveae provides a window into fungal endophytism.</title>
        <authorList>
            <person name="Gazis R."/>
            <person name="Kuo A."/>
            <person name="Riley R."/>
            <person name="LaButti K."/>
            <person name="Lipzen A."/>
            <person name="Lin J."/>
            <person name="Amirebrahimi M."/>
            <person name="Hesse C.N."/>
            <person name="Spatafora J.W."/>
            <person name="Henrissat B."/>
            <person name="Hainaut M."/>
            <person name="Grigoriev I.V."/>
            <person name="Hibbett D.S."/>
        </authorList>
    </citation>
    <scope>NUCLEOTIDE SEQUENCE [LARGE SCALE GENOMIC DNA]</scope>
    <source>
        <strain evidence="3 4">TC161</strain>
    </source>
</reference>
<evidence type="ECO:0000256" key="1">
    <source>
        <dbReference type="SAM" id="MobiDB-lite"/>
    </source>
</evidence>
<proteinExistence type="predicted"/>
<feature type="chain" id="PRO_5007859755" description="Extracellular membrane protein CFEM domain-containing protein" evidence="2">
    <location>
        <begin position="22"/>
        <end position="240"/>
    </location>
</feature>
<dbReference type="OMA" id="GSYKESC"/>
<dbReference type="STRING" id="1328760.A0A165J4K1"/>
<name>A0A165J4K1_XYLHT</name>
<evidence type="ECO:0000256" key="2">
    <source>
        <dbReference type="SAM" id="SignalP"/>
    </source>
</evidence>
<dbReference type="OrthoDB" id="4776947at2759"/>
<dbReference type="EMBL" id="KV407455">
    <property type="protein sequence ID" value="KZF25722.1"/>
    <property type="molecule type" value="Genomic_DNA"/>
</dbReference>
<protein>
    <recommendedName>
        <fullName evidence="5">Extracellular membrane protein CFEM domain-containing protein</fullName>
    </recommendedName>
</protein>
<feature type="signal peptide" evidence="2">
    <location>
        <begin position="1"/>
        <end position="21"/>
    </location>
</feature>
<dbReference type="AlphaFoldDB" id="A0A165J4K1"/>
<dbReference type="InParanoid" id="A0A165J4K1"/>
<organism evidence="3 4">
    <name type="scientific">Xylona heveae (strain CBS 132557 / TC161)</name>
    <dbReference type="NCBI Taxonomy" id="1328760"/>
    <lineage>
        <taxon>Eukaryota</taxon>
        <taxon>Fungi</taxon>
        <taxon>Dikarya</taxon>
        <taxon>Ascomycota</taxon>
        <taxon>Pezizomycotina</taxon>
        <taxon>Xylonomycetes</taxon>
        <taxon>Xylonales</taxon>
        <taxon>Xylonaceae</taxon>
        <taxon>Xylona</taxon>
    </lineage>
</organism>
<dbReference type="Proteomes" id="UP000076632">
    <property type="component" value="Unassembled WGS sequence"/>
</dbReference>
<feature type="compositionally biased region" description="Low complexity" evidence="1">
    <location>
        <begin position="200"/>
        <end position="212"/>
    </location>
</feature>
<keyword evidence="4" id="KW-1185">Reference proteome</keyword>